<organism evidence="1 2">
    <name type="scientific">Didymella rabiei</name>
    <name type="common">Chickpea ascochyta blight fungus</name>
    <name type="synonym">Mycosphaerella rabiei</name>
    <dbReference type="NCBI Taxonomy" id="5454"/>
    <lineage>
        <taxon>Eukaryota</taxon>
        <taxon>Fungi</taxon>
        <taxon>Dikarya</taxon>
        <taxon>Ascomycota</taxon>
        <taxon>Pezizomycotina</taxon>
        <taxon>Dothideomycetes</taxon>
        <taxon>Pleosporomycetidae</taxon>
        <taxon>Pleosporales</taxon>
        <taxon>Pleosporineae</taxon>
        <taxon>Didymellaceae</taxon>
        <taxon>Ascochyta</taxon>
    </lineage>
</organism>
<evidence type="ECO:0000313" key="2">
    <source>
        <dbReference type="Proteomes" id="UP000076837"/>
    </source>
</evidence>
<protein>
    <submittedName>
        <fullName evidence="1">Sequence-specific DNA binding RNA polymerase II transcription factor</fullName>
    </submittedName>
</protein>
<proteinExistence type="predicted"/>
<dbReference type="EMBL" id="JYNV01000141">
    <property type="protein sequence ID" value="KZM25090.1"/>
    <property type="molecule type" value="Genomic_DNA"/>
</dbReference>
<gene>
    <name evidence="1" type="ORF">ST47_g3777</name>
</gene>
<keyword evidence="2" id="KW-1185">Reference proteome</keyword>
<dbReference type="OrthoDB" id="5429770at2759"/>
<dbReference type="PANTHER" id="PTHR38791">
    <property type="entry name" value="ZN(II)2CYS6 TRANSCRIPTION FACTOR (EUROFUNG)-RELATED-RELATED"/>
    <property type="match status" value="1"/>
</dbReference>
<accession>A0A163GZX5</accession>
<dbReference type="AlphaFoldDB" id="A0A163GZX5"/>
<reference evidence="1 2" key="1">
    <citation type="journal article" date="2016" name="Sci. Rep.">
        <title>Draft genome sequencing and secretome analysis of fungal phytopathogen Ascochyta rabiei provides insight into the necrotrophic effector repertoire.</title>
        <authorList>
            <person name="Verma S."/>
            <person name="Gazara R.K."/>
            <person name="Nizam S."/>
            <person name="Parween S."/>
            <person name="Chattopadhyay D."/>
            <person name="Verma P.K."/>
        </authorList>
    </citation>
    <scope>NUCLEOTIDE SEQUENCE [LARGE SCALE GENOMIC DNA]</scope>
    <source>
        <strain evidence="1 2">ArDII</strain>
    </source>
</reference>
<dbReference type="PANTHER" id="PTHR38791:SF5">
    <property type="entry name" value="TRANSCRIPTION FACTOR DBAG-RELATED"/>
    <property type="match status" value="1"/>
</dbReference>
<evidence type="ECO:0000313" key="1">
    <source>
        <dbReference type="EMBL" id="KZM25090.1"/>
    </source>
</evidence>
<name>A0A163GZX5_DIDRA</name>
<sequence length="441" mass="48763">MREKTAGLIFALQSLAYPIKELAKNFFYANYVAADCGGCMSFLVPLTRNLRPSALDDAMGAVGLAVLSNIHLHPTTGFQGRECYITALSQTNHALRDPVNTKKDEVLAAVVLLAMYENVTCNDASSLDRWIRHLDGATRIIEIRGEKQLDTKEGLALFDFLRAQISTCMLFQERYSPTIIRRLTEVAKQRRPRGDRLVDCLSDAVTRLVDFVATLKRGPVLQTDAVVRQAMSLDAEFSSLLLDIPPLWTIATVELPQPDGGRTAQALWGSYYHVYQSVAASAMWNNYRSARLLIHELVFNKTRDTLSVNGACQSQPRVVMSQCQQTSAQLIDGILASVPFHFGAIGLDRLHSTEDKVALGCPMMLIWPLLVAANSGFASESHRRWISSCLGRIGHTTGFNQALAMEKLLKEGSALRSYLPDSSFRRSDDNSTVSAGFCKPD</sequence>
<dbReference type="STRING" id="5454.A0A163GZX5"/>
<comment type="caution">
    <text evidence="1">The sequence shown here is derived from an EMBL/GenBank/DDBJ whole genome shotgun (WGS) entry which is preliminary data.</text>
</comment>
<dbReference type="InterPro" id="IPR021858">
    <property type="entry name" value="Fun_TF"/>
</dbReference>
<dbReference type="InterPro" id="IPR053175">
    <property type="entry name" value="DHMBA_Reg_Transcription_Factor"/>
</dbReference>
<dbReference type="Pfam" id="PF11951">
    <property type="entry name" value="Fungal_trans_2"/>
    <property type="match status" value="1"/>
</dbReference>
<dbReference type="Proteomes" id="UP000076837">
    <property type="component" value="Unassembled WGS sequence"/>
</dbReference>